<sequence length="104" mass="11399">MIHKPTPTTIQDTTLSQKLSISFGIVTVAAGLINTFWGNDSLFGIFLILLSFAFFPFSTRILFRMTGFAIPGVIKIVLALFIVWVTLGVGEIFAKIGLMMKDLG</sequence>
<keyword evidence="1" id="KW-0472">Membrane</keyword>
<evidence type="ECO:0000313" key="2">
    <source>
        <dbReference type="EMBL" id="MCG2613262.1"/>
    </source>
</evidence>
<name>A0ABS9KLR2_9BACT</name>
<gene>
    <name evidence="2" type="ORF">LZZ85_03185</name>
</gene>
<evidence type="ECO:0000313" key="3">
    <source>
        <dbReference type="Proteomes" id="UP001165367"/>
    </source>
</evidence>
<keyword evidence="1" id="KW-1133">Transmembrane helix</keyword>
<feature type="transmembrane region" description="Helical" evidence="1">
    <location>
        <begin position="43"/>
        <end position="63"/>
    </location>
</feature>
<evidence type="ECO:0008006" key="4">
    <source>
        <dbReference type="Google" id="ProtNLM"/>
    </source>
</evidence>
<accession>A0ABS9KLR2</accession>
<dbReference type="Proteomes" id="UP001165367">
    <property type="component" value="Unassembled WGS sequence"/>
</dbReference>
<feature type="transmembrane region" description="Helical" evidence="1">
    <location>
        <begin position="21"/>
        <end position="37"/>
    </location>
</feature>
<keyword evidence="1" id="KW-0812">Transmembrane</keyword>
<comment type="caution">
    <text evidence="2">The sequence shown here is derived from an EMBL/GenBank/DDBJ whole genome shotgun (WGS) entry which is preliminary data.</text>
</comment>
<dbReference type="RefSeq" id="WP_237868491.1">
    <property type="nucleotide sequence ID" value="NZ_JAKLTR010000002.1"/>
</dbReference>
<evidence type="ECO:0000256" key="1">
    <source>
        <dbReference type="SAM" id="Phobius"/>
    </source>
</evidence>
<proteinExistence type="predicted"/>
<reference evidence="2" key="1">
    <citation type="submission" date="2022-01" db="EMBL/GenBank/DDBJ databases">
        <authorList>
            <person name="Jo J.-H."/>
            <person name="Im W.-T."/>
        </authorList>
    </citation>
    <scope>NUCLEOTIDE SEQUENCE</scope>
    <source>
        <strain evidence="2">NA20</strain>
    </source>
</reference>
<organism evidence="2 3">
    <name type="scientific">Terrimonas ginsenosidimutans</name>
    <dbReference type="NCBI Taxonomy" id="2908004"/>
    <lineage>
        <taxon>Bacteria</taxon>
        <taxon>Pseudomonadati</taxon>
        <taxon>Bacteroidota</taxon>
        <taxon>Chitinophagia</taxon>
        <taxon>Chitinophagales</taxon>
        <taxon>Chitinophagaceae</taxon>
        <taxon>Terrimonas</taxon>
    </lineage>
</organism>
<protein>
    <recommendedName>
        <fullName evidence="4">AI-2E family transporter</fullName>
    </recommendedName>
</protein>
<dbReference type="EMBL" id="JAKLTR010000002">
    <property type="protein sequence ID" value="MCG2613262.1"/>
    <property type="molecule type" value="Genomic_DNA"/>
</dbReference>
<keyword evidence="3" id="KW-1185">Reference proteome</keyword>
<feature type="transmembrane region" description="Helical" evidence="1">
    <location>
        <begin position="75"/>
        <end position="98"/>
    </location>
</feature>